<feature type="transmembrane region" description="Helical" evidence="1">
    <location>
        <begin position="92"/>
        <end position="110"/>
    </location>
</feature>
<dbReference type="RefSeq" id="XP_043131247.1">
    <property type="nucleotide sequence ID" value="XM_043275820.1"/>
</dbReference>
<keyword evidence="1" id="KW-1133">Transmembrane helix</keyword>
<evidence type="ECO:0000313" key="3">
    <source>
        <dbReference type="Proteomes" id="UP000637239"/>
    </source>
</evidence>
<evidence type="ECO:0000256" key="1">
    <source>
        <dbReference type="SAM" id="Phobius"/>
    </source>
</evidence>
<gene>
    <name evidence="2" type="ORF">ACHE_10127A</name>
</gene>
<dbReference type="EMBL" id="AP024416">
    <property type="protein sequence ID" value="BCR82725.1"/>
    <property type="molecule type" value="Genomic_DNA"/>
</dbReference>
<dbReference type="Proteomes" id="UP000637239">
    <property type="component" value="Chromosome 1"/>
</dbReference>
<dbReference type="KEGG" id="ache:ACHE_10127A"/>
<accession>A0A7R7VDF8</accession>
<sequence>MKMRLPLPLPTPIPTPALKKNLYITIASLILLTFVLIIARIADKGTPSTRTNTWGIAVCIKAALFLLYQTLTTYHHKLRKWASLKANMTLDIIDTVFWFVLFVISIMGAVGGRSASSQALGAVVAGLALVLCGIVGFLSVVCVREYSVWKRGGNANVDVEAGVEGDYKAGDTV</sequence>
<keyword evidence="1" id="KW-0472">Membrane</keyword>
<reference evidence="2" key="2">
    <citation type="submission" date="2021-02" db="EMBL/GenBank/DDBJ databases">
        <title>Aspergillus chevalieri M1 genome sequence.</title>
        <authorList>
            <person name="Kadooka C."/>
            <person name="Mori K."/>
            <person name="Futagami T."/>
        </authorList>
    </citation>
    <scope>NUCLEOTIDE SEQUENCE</scope>
    <source>
        <strain evidence="2">M1</strain>
    </source>
</reference>
<dbReference type="AlphaFoldDB" id="A0A7R7VDF8"/>
<evidence type="ECO:0000313" key="2">
    <source>
        <dbReference type="EMBL" id="BCR82725.1"/>
    </source>
</evidence>
<reference evidence="2" key="1">
    <citation type="submission" date="2021-01" db="EMBL/GenBank/DDBJ databases">
        <authorList>
            <consortium name="Aspergillus chevalieri M1 genome sequencing consortium"/>
            <person name="Kazuki M."/>
            <person name="Futagami T."/>
        </authorList>
    </citation>
    <scope>NUCLEOTIDE SEQUENCE</scope>
    <source>
        <strain evidence="2">M1</strain>
    </source>
</reference>
<name>A0A7R7VDF8_ASPCH</name>
<keyword evidence="3" id="KW-1185">Reference proteome</keyword>
<protein>
    <recommendedName>
        <fullName evidence="4">MARVEL domain-containing protein</fullName>
    </recommendedName>
</protein>
<keyword evidence="1" id="KW-0812">Transmembrane</keyword>
<organism evidence="2 3">
    <name type="scientific">Aspergillus chevalieri</name>
    <name type="common">Eurotium chevalieri</name>
    <dbReference type="NCBI Taxonomy" id="182096"/>
    <lineage>
        <taxon>Eukaryota</taxon>
        <taxon>Fungi</taxon>
        <taxon>Dikarya</taxon>
        <taxon>Ascomycota</taxon>
        <taxon>Pezizomycotina</taxon>
        <taxon>Eurotiomycetes</taxon>
        <taxon>Eurotiomycetidae</taxon>
        <taxon>Eurotiales</taxon>
        <taxon>Aspergillaceae</taxon>
        <taxon>Aspergillus</taxon>
        <taxon>Aspergillus subgen. Aspergillus</taxon>
    </lineage>
</organism>
<proteinExistence type="predicted"/>
<evidence type="ECO:0008006" key="4">
    <source>
        <dbReference type="Google" id="ProtNLM"/>
    </source>
</evidence>
<feature type="transmembrane region" description="Helical" evidence="1">
    <location>
        <begin position="21"/>
        <end position="42"/>
    </location>
</feature>
<feature type="transmembrane region" description="Helical" evidence="1">
    <location>
        <begin position="54"/>
        <end position="71"/>
    </location>
</feature>
<feature type="transmembrane region" description="Helical" evidence="1">
    <location>
        <begin position="122"/>
        <end position="143"/>
    </location>
</feature>
<dbReference type="GeneID" id="66977084"/>